<dbReference type="AlphaFoldDB" id="A0A074TKF7"/>
<name>A0A074TKF7_9RHOB</name>
<evidence type="ECO:0000256" key="1">
    <source>
        <dbReference type="SAM" id="SignalP"/>
    </source>
</evidence>
<evidence type="ECO:0000313" key="2">
    <source>
        <dbReference type="EMBL" id="KEP69478.1"/>
    </source>
</evidence>
<gene>
    <name evidence="2" type="ORF">DL1_03560</name>
</gene>
<accession>A0A074TKF7</accession>
<organism evidence="2 3">
    <name type="scientific">Thioclava dalianensis</name>
    <dbReference type="NCBI Taxonomy" id="1185766"/>
    <lineage>
        <taxon>Bacteria</taxon>
        <taxon>Pseudomonadati</taxon>
        <taxon>Pseudomonadota</taxon>
        <taxon>Alphaproteobacteria</taxon>
        <taxon>Rhodobacterales</taxon>
        <taxon>Paracoccaceae</taxon>
        <taxon>Thioclava</taxon>
    </lineage>
</organism>
<dbReference type="STRING" id="1185766.SAMN05216224_10967"/>
<comment type="caution">
    <text evidence="2">The sequence shown here is derived from an EMBL/GenBank/DDBJ whole genome shotgun (WGS) entry which is preliminary data.</text>
</comment>
<dbReference type="eggNOG" id="ENOG503339E">
    <property type="taxonomic scope" value="Bacteria"/>
</dbReference>
<protein>
    <submittedName>
        <fullName evidence="2">Uncharacterized protein</fullName>
    </submittedName>
</protein>
<keyword evidence="3" id="KW-1185">Reference proteome</keyword>
<reference evidence="2 3" key="1">
    <citation type="submission" date="2014-03" db="EMBL/GenBank/DDBJ databases">
        <title>The draft genome sequence of Thioclava dalianensis DLFJ1-1.</title>
        <authorList>
            <person name="Lai Q."/>
            <person name="Shao Z."/>
        </authorList>
    </citation>
    <scope>NUCLEOTIDE SEQUENCE [LARGE SCALE GENOMIC DNA]</scope>
    <source>
        <strain evidence="2 3">DLFJ1-1</strain>
    </source>
</reference>
<evidence type="ECO:0000313" key="3">
    <source>
        <dbReference type="Proteomes" id="UP000027725"/>
    </source>
</evidence>
<dbReference type="Proteomes" id="UP000027725">
    <property type="component" value="Unassembled WGS sequence"/>
</dbReference>
<dbReference type="EMBL" id="JHEH01000013">
    <property type="protein sequence ID" value="KEP69478.1"/>
    <property type="molecule type" value="Genomic_DNA"/>
</dbReference>
<feature type="chain" id="PRO_5001699957" evidence="1">
    <location>
        <begin position="25"/>
        <end position="103"/>
    </location>
</feature>
<sequence>MSHKMIALSLGFGALILLSGRSYAQPTTCGLREEIVNQLHSRYTETRRAVALADTNAVLEVFAAESGSWTILITRTNGVSCMIASGQAFEAVQEPLPASGTTL</sequence>
<dbReference type="RefSeq" id="WP_051693508.1">
    <property type="nucleotide sequence ID" value="NZ_FOVB01000009.1"/>
</dbReference>
<proteinExistence type="predicted"/>
<keyword evidence="1" id="KW-0732">Signal</keyword>
<feature type="signal peptide" evidence="1">
    <location>
        <begin position="1"/>
        <end position="24"/>
    </location>
</feature>
<dbReference type="OrthoDB" id="9810895at2"/>